<comment type="caution">
    <text evidence="2">The sequence shown here is derived from an EMBL/GenBank/DDBJ whole genome shotgun (WGS) entry which is preliminary data.</text>
</comment>
<evidence type="ECO:0000313" key="3">
    <source>
        <dbReference type="Proteomes" id="UP000645217"/>
    </source>
</evidence>
<feature type="compositionally biased region" description="Basic and acidic residues" evidence="1">
    <location>
        <begin position="69"/>
        <end position="79"/>
    </location>
</feature>
<dbReference type="AlphaFoldDB" id="A0A917QYD9"/>
<gene>
    <name evidence="2" type="ORF">GCM10007964_21190</name>
</gene>
<evidence type="ECO:0000256" key="1">
    <source>
        <dbReference type="SAM" id="MobiDB-lite"/>
    </source>
</evidence>
<protein>
    <submittedName>
        <fullName evidence="2">Uncharacterized protein</fullName>
    </submittedName>
</protein>
<reference evidence="2" key="2">
    <citation type="submission" date="2020-09" db="EMBL/GenBank/DDBJ databases">
        <authorList>
            <person name="Sun Q."/>
            <person name="Ohkuma M."/>
        </authorList>
    </citation>
    <scope>NUCLEOTIDE SEQUENCE</scope>
    <source>
        <strain evidence="2">JCM 13064</strain>
    </source>
</reference>
<name>A0A917QYD9_9ACTN</name>
<feature type="region of interest" description="Disordered" evidence="1">
    <location>
        <begin position="69"/>
        <end position="95"/>
    </location>
</feature>
<reference evidence="2" key="1">
    <citation type="journal article" date="2014" name="Int. J. Syst. Evol. Microbiol.">
        <title>Complete genome sequence of Corynebacterium casei LMG S-19264T (=DSM 44701T), isolated from a smear-ripened cheese.</title>
        <authorList>
            <consortium name="US DOE Joint Genome Institute (JGI-PGF)"/>
            <person name="Walter F."/>
            <person name="Albersmeier A."/>
            <person name="Kalinowski J."/>
            <person name="Ruckert C."/>
        </authorList>
    </citation>
    <scope>NUCLEOTIDE SEQUENCE</scope>
    <source>
        <strain evidence="2">JCM 13064</strain>
    </source>
</reference>
<accession>A0A917QYD9</accession>
<dbReference type="EMBL" id="BMNT01000010">
    <property type="protein sequence ID" value="GGK78205.1"/>
    <property type="molecule type" value="Genomic_DNA"/>
</dbReference>
<sequence length="95" mass="10659">MCHLTDRDRQALRLAAELRRRMQDWLGRRGVPAALAVSPFVDPAGDASVLIRMNAHAALAMILGFEEQRRGDERTRDARIWPPEEDAGGRVPDGR</sequence>
<keyword evidence="3" id="KW-1185">Reference proteome</keyword>
<dbReference type="RefSeq" id="WP_189162798.1">
    <property type="nucleotide sequence ID" value="NZ_BMNT01000010.1"/>
</dbReference>
<dbReference type="Proteomes" id="UP000645217">
    <property type="component" value="Unassembled WGS sequence"/>
</dbReference>
<evidence type="ECO:0000313" key="2">
    <source>
        <dbReference type="EMBL" id="GGK78205.1"/>
    </source>
</evidence>
<organism evidence="2 3">
    <name type="scientific">Sphaerisporangium melleum</name>
    <dbReference type="NCBI Taxonomy" id="321316"/>
    <lineage>
        <taxon>Bacteria</taxon>
        <taxon>Bacillati</taxon>
        <taxon>Actinomycetota</taxon>
        <taxon>Actinomycetes</taxon>
        <taxon>Streptosporangiales</taxon>
        <taxon>Streptosporangiaceae</taxon>
        <taxon>Sphaerisporangium</taxon>
    </lineage>
</organism>
<proteinExistence type="predicted"/>